<keyword evidence="8" id="KW-1185">Reference proteome</keyword>
<gene>
    <name evidence="7" type="primary">araN</name>
    <name evidence="7" type="ORF">psyc5s11_40110</name>
</gene>
<keyword evidence="4" id="KW-0564">Palmitate</keyword>
<dbReference type="Gene3D" id="3.40.190.10">
    <property type="entry name" value="Periplasmic binding protein-like II"/>
    <property type="match status" value="1"/>
</dbReference>
<dbReference type="Proteomes" id="UP000824633">
    <property type="component" value="Chromosome"/>
</dbReference>
<dbReference type="SUPFAM" id="SSF53850">
    <property type="entry name" value="Periplasmic binding protein-like II"/>
    <property type="match status" value="1"/>
</dbReference>
<dbReference type="CDD" id="cd13585">
    <property type="entry name" value="PBP2_TMBP_like"/>
    <property type="match status" value="1"/>
</dbReference>
<evidence type="ECO:0000256" key="1">
    <source>
        <dbReference type="ARBA" id="ARBA00022475"/>
    </source>
</evidence>
<dbReference type="EMBL" id="AP024849">
    <property type="protein sequence ID" value="BCZ47944.1"/>
    <property type="molecule type" value="Genomic_DNA"/>
</dbReference>
<dbReference type="InterPro" id="IPR006059">
    <property type="entry name" value="SBP"/>
</dbReference>
<organism evidence="7 8">
    <name type="scientific">Clostridium gelidum</name>
    <dbReference type="NCBI Taxonomy" id="704125"/>
    <lineage>
        <taxon>Bacteria</taxon>
        <taxon>Bacillati</taxon>
        <taxon>Bacillota</taxon>
        <taxon>Clostridia</taxon>
        <taxon>Eubacteriales</taxon>
        <taxon>Clostridiaceae</taxon>
        <taxon>Clostridium</taxon>
    </lineage>
</organism>
<evidence type="ECO:0000256" key="6">
    <source>
        <dbReference type="SAM" id="SignalP"/>
    </source>
</evidence>
<dbReference type="InterPro" id="IPR050490">
    <property type="entry name" value="Bact_solute-bd_prot1"/>
</dbReference>
<protein>
    <submittedName>
        <fullName evidence="7">Arabinose-binding protein</fullName>
    </submittedName>
</protein>
<accession>A0ABM7TGM4</accession>
<keyword evidence="1" id="KW-1003">Cell membrane</keyword>
<feature type="chain" id="PRO_5045665893" evidence="6">
    <location>
        <begin position="22"/>
        <end position="446"/>
    </location>
</feature>
<evidence type="ECO:0000256" key="4">
    <source>
        <dbReference type="ARBA" id="ARBA00023139"/>
    </source>
</evidence>
<proteinExistence type="predicted"/>
<evidence type="ECO:0000256" key="5">
    <source>
        <dbReference type="ARBA" id="ARBA00023288"/>
    </source>
</evidence>
<evidence type="ECO:0000256" key="3">
    <source>
        <dbReference type="ARBA" id="ARBA00023136"/>
    </source>
</evidence>
<keyword evidence="3" id="KW-0472">Membrane</keyword>
<keyword evidence="5" id="KW-0449">Lipoprotein</keyword>
<sequence length="446" mass="49053">MKSAKLLKKIATIAVTTSLVATMFMGCGGNGASTSSSSSGKEAASGEKLEMWTFVELHAKFYEKMLAKWNEKNPDKKLDINFSVLPYDDMHNKLQSALLSGQGAPDICDIELGKFPNFLKGEPQLETLDDVVAPYKDKIVKSRLDLYSKDGKIYGLPTHVGATVAYYNTELLEKAGIDYKSIATWDDFKKAGEKYYAATGKNFGTADTSATWQINAMLAQQKSDITDASGKPQINSPQMVKALTTLRTMQDAHAIATIPGGQPDTTDAEGAINNGDYAVVIKAMWYMSRFLQYMPDQAGKWAIAPVPVFEKGQPRSVGLGGTGTVVTKTAKNKQNAKEFLAYAKLSEEGNQAIWEDLGFDPTNTDLWTNKAITHNPENKFVKYFKTNPFDTLNEIKNEIGLIKSTEASPNINNVLCTVTLNSIFEDKKDVKQALDEAQQQVENELK</sequence>
<reference evidence="8" key="1">
    <citation type="submission" date="2021-07" db="EMBL/GenBank/DDBJ databases">
        <title>Complete genome sequencing of a Clostridium isolate.</title>
        <authorList>
            <person name="Ueki A."/>
            <person name="Tonouchi A."/>
        </authorList>
    </citation>
    <scope>NUCLEOTIDE SEQUENCE [LARGE SCALE GENOMIC DNA]</scope>
    <source>
        <strain evidence="8">C5S11</strain>
    </source>
</reference>
<evidence type="ECO:0000313" key="8">
    <source>
        <dbReference type="Proteomes" id="UP000824633"/>
    </source>
</evidence>
<dbReference type="Pfam" id="PF01547">
    <property type="entry name" value="SBP_bac_1"/>
    <property type="match status" value="1"/>
</dbReference>
<feature type="signal peptide" evidence="6">
    <location>
        <begin position="1"/>
        <end position="21"/>
    </location>
</feature>
<name>A0ABM7TGM4_9CLOT</name>
<dbReference type="RefSeq" id="WP_224034248.1">
    <property type="nucleotide sequence ID" value="NZ_AP024849.1"/>
</dbReference>
<keyword evidence="2 6" id="KW-0732">Signal</keyword>
<dbReference type="PANTHER" id="PTHR43649">
    <property type="entry name" value="ARABINOSE-BINDING PROTEIN-RELATED"/>
    <property type="match status" value="1"/>
</dbReference>
<dbReference type="PANTHER" id="PTHR43649:SF33">
    <property type="entry name" value="POLYGALACTURONAN_RHAMNOGALACTURONAN-BINDING PROTEIN YTCQ"/>
    <property type="match status" value="1"/>
</dbReference>
<dbReference type="PROSITE" id="PS51257">
    <property type="entry name" value="PROKAR_LIPOPROTEIN"/>
    <property type="match status" value="1"/>
</dbReference>
<evidence type="ECO:0000313" key="7">
    <source>
        <dbReference type="EMBL" id="BCZ47944.1"/>
    </source>
</evidence>
<evidence type="ECO:0000256" key="2">
    <source>
        <dbReference type="ARBA" id="ARBA00022729"/>
    </source>
</evidence>